<evidence type="ECO:0000313" key="1">
    <source>
        <dbReference type="EMBL" id="EKB49485.1"/>
    </source>
</evidence>
<dbReference type="InterPro" id="IPR015943">
    <property type="entry name" value="WD40/YVTN_repeat-like_dom_sf"/>
</dbReference>
<name>K1KZ72_CECL9</name>
<dbReference type="SUPFAM" id="SSF50939">
    <property type="entry name" value="Sialidases"/>
    <property type="match status" value="1"/>
</dbReference>
<dbReference type="PATRIC" id="fig|1225176.3.peg.2007"/>
<evidence type="ECO:0000313" key="2">
    <source>
        <dbReference type="Proteomes" id="UP000004478"/>
    </source>
</evidence>
<comment type="caution">
    <text evidence="1">The sequence shown here is derived from an EMBL/GenBank/DDBJ whole genome shotgun (WGS) entry which is preliminary data.</text>
</comment>
<protein>
    <submittedName>
        <fullName evidence="1">Uncharacterized protein</fullName>
    </submittedName>
</protein>
<dbReference type="Gene3D" id="2.130.10.10">
    <property type="entry name" value="YVTN repeat-like/Quinoprotein amine dehydrogenase"/>
    <property type="match status" value="1"/>
</dbReference>
<dbReference type="EMBL" id="AMGM01000024">
    <property type="protein sequence ID" value="EKB49485.1"/>
    <property type="molecule type" value="Genomic_DNA"/>
</dbReference>
<dbReference type="InterPro" id="IPR036278">
    <property type="entry name" value="Sialidase_sf"/>
</dbReference>
<keyword evidence="2" id="KW-1185">Reference proteome</keyword>
<organism evidence="1 2">
    <name type="scientific">Cecembia lonarensis (strain CCUG 58316 / KCTC 22772 / LW9)</name>
    <dbReference type="NCBI Taxonomy" id="1225176"/>
    <lineage>
        <taxon>Bacteria</taxon>
        <taxon>Pseudomonadati</taxon>
        <taxon>Bacteroidota</taxon>
        <taxon>Cytophagia</taxon>
        <taxon>Cytophagales</taxon>
        <taxon>Cyclobacteriaceae</taxon>
        <taxon>Cecembia</taxon>
    </lineage>
</organism>
<dbReference type="AlphaFoldDB" id="K1KZ72"/>
<dbReference type="Proteomes" id="UP000004478">
    <property type="component" value="Unassembled WGS sequence"/>
</dbReference>
<sequence length="163" mass="17726">MASPTKYIMKKILLFVFMLAVALPSFSQRGKNTVSNPVTISFDASLYEGLTWRNIGPFRGGRSNAVTGLPSNDQVYFAGYTGGGLWKTENAGISWFNISDGFFKTSSVGDIAISESDPNVIYVGMGEHAIRGVMTTYGDGILQVLRWGKNLEAYGTGKDQAYI</sequence>
<gene>
    <name evidence="1" type="ORF">B879_01882</name>
</gene>
<reference evidence="1 2" key="1">
    <citation type="journal article" date="2012" name="J. Bacteriol.">
        <title>Draft Genome Sequence of Cecembia lonarensis Strain LW9T, Isolated from Lonar Lake, a Haloalkaline Lake in India.</title>
        <authorList>
            <person name="Shivaji S."/>
            <person name="Ara S."/>
            <person name="Singh A."/>
            <person name="Pinnaka A.K."/>
        </authorList>
    </citation>
    <scope>NUCLEOTIDE SEQUENCE [LARGE SCALE GENOMIC DNA]</scope>
    <source>
        <strain evidence="1 2">LW9</strain>
    </source>
</reference>
<accession>K1KZ72</accession>
<proteinExistence type="predicted"/>